<keyword evidence="4" id="KW-0539">Nucleus</keyword>
<accession>W5NDM6</accession>
<comment type="similarity">
    <text evidence="2">Belongs to the FIP1 family.</text>
</comment>
<feature type="compositionally biased region" description="Basic residues" evidence="5">
    <location>
        <begin position="525"/>
        <end position="537"/>
    </location>
</feature>
<reference evidence="8" key="1">
    <citation type="submission" date="2011-12" db="EMBL/GenBank/DDBJ databases">
        <title>The Draft Genome of Lepisosteus oculatus.</title>
        <authorList>
            <consortium name="The Broad Institute Genome Assembly &amp; Analysis Group"/>
            <consortium name="Computational R&amp;D Group"/>
            <consortium name="and Sequencing Platform"/>
            <person name="Di Palma F."/>
            <person name="Alfoldi J."/>
            <person name="Johnson J."/>
            <person name="Berlin A."/>
            <person name="Gnerre S."/>
            <person name="Jaffe D."/>
            <person name="MacCallum I."/>
            <person name="Young S."/>
            <person name="Walker B.J."/>
            <person name="Lander E.S."/>
            <person name="Lindblad-Toh K."/>
        </authorList>
    </citation>
    <scope>NUCLEOTIDE SEQUENCE [LARGE SCALE GENOMIC DNA]</scope>
</reference>
<reference evidence="7" key="3">
    <citation type="submission" date="2025-09" db="UniProtKB">
        <authorList>
            <consortium name="Ensembl"/>
        </authorList>
    </citation>
    <scope>IDENTIFICATION</scope>
</reference>
<dbReference type="GO" id="GO:0006397">
    <property type="term" value="P:mRNA processing"/>
    <property type="evidence" value="ECO:0007669"/>
    <property type="project" value="UniProtKB-KW"/>
</dbReference>
<dbReference type="Pfam" id="PF05182">
    <property type="entry name" value="Fip1"/>
    <property type="match status" value="1"/>
</dbReference>
<keyword evidence="3" id="KW-0507">mRNA processing</keyword>
<dbReference type="GO" id="GO:0005847">
    <property type="term" value="C:mRNA cleavage and polyadenylation specificity factor complex"/>
    <property type="evidence" value="ECO:0000318"/>
    <property type="project" value="GO_Central"/>
</dbReference>
<evidence type="ECO:0000313" key="8">
    <source>
        <dbReference type="Proteomes" id="UP000018468"/>
    </source>
</evidence>
<evidence type="ECO:0000256" key="4">
    <source>
        <dbReference type="ARBA" id="ARBA00023242"/>
    </source>
</evidence>
<dbReference type="Proteomes" id="UP000018468">
    <property type="component" value="Linkage group LG7"/>
</dbReference>
<dbReference type="PANTHER" id="PTHR13484">
    <property type="entry name" value="FIP1-LIKE 1 PROTEIN"/>
    <property type="match status" value="1"/>
</dbReference>
<feature type="region of interest" description="Disordered" evidence="5">
    <location>
        <begin position="223"/>
        <end position="337"/>
    </location>
</feature>
<protein>
    <submittedName>
        <fullName evidence="7">Pre-mRNA 3'-end-processing factor FIP1-like</fullName>
    </submittedName>
</protein>
<feature type="compositionally biased region" description="Pro residues" evidence="5">
    <location>
        <begin position="294"/>
        <end position="325"/>
    </location>
</feature>
<dbReference type="STRING" id="7918.ENSLOCP00000018735"/>
<dbReference type="Bgee" id="ENSLOCG00000015223">
    <property type="expression patterns" value="Expressed in camera-type eye and 13 other cell types or tissues"/>
</dbReference>
<evidence type="ECO:0000259" key="6">
    <source>
        <dbReference type="Pfam" id="PF05182"/>
    </source>
</evidence>
<feature type="compositionally biased region" description="Basic and acidic residues" evidence="5">
    <location>
        <begin position="430"/>
        <end position="442"/>
    </location>
</feature>
<dbReference type="EMBL" id="AHAT01017029">
    <property type="status" value="NOT_ANNOTATED_CDS"/>
    <property type="molecule type" value="Genomic_DNA"/>
</dbReference>
<dbReference type="Ensembl" id="ENSLOCT00000018767.1">
    <property type="protein sequence ID" value="ENSLOCP00000018735.1"/>
    <property type="gene ID" value="ENSLOCG00000015223.1"/>
</dbReference>
<comment type="subcellular location">
    <subcellularLocation>
        <location evidence="1">Nucleus</location>
    </subcellularLocation>
</comment>
<dbReference type="eggNOG" id="KOG1049">
    <property type="taxonomic scope" value="Eukaryota"/>
</dbReference>
<keyword evidence="8" id="KW-1185">Reference proteome</keyword>
<sequence>MATEVGTSAPSSIAHPGVEPEEDEEHWLYGDENSEKQPGDPAPGFPDSTQESHVSSSEDKDTADQVAQSGEDEDEEDSDSDSDEDDVKVTIGNIKTGAPSYMATPMNLSLKTGRGYGAAATAKLQPKGVDLEATGNINGLPALEADPDSFEDKPWRKPGADLSDYFNYGFNEDTWKAYCEKQRRLQLGLDPAGPAATENKITVQQGRMPVLEKDVDLAAIKPEFKADFPPTPVPLPPGRVKAGPPPNRKLGGTIDVIGGQTGAIRRVEGRRREKHASDENPIQVPAPGERGPPEAGPPPPPIGAPPPHFLHPPPPVTSVPPPLHPPGSASAVASRVPLRHGGLTAGIPPPAIPGLFPPPMAPPPALLMPPLDGCPTSAYGSRPPPPFGYSSGDSSFVSYPPISTSLTPWVTSVEKGSSGAGSAGHWEYQGSRRDRERERDRTPTTSEYSKYGRRLRRGWGGRESRHDGSYAAPSPRSEDERYRYYSRERSCEYEREYHHGRERSREREERHRERRHRDKEDGSKHKSSRRVSCHPTRKQHDGEEGESHRRHKHKKNKRSKEDKEAAEDGAGEGEEPDSKEQ</sequence>
<feature type="compositionally biased region" description="Basic and acidic residues" evidence="5">
    <location>
        <begin position="538"/>
        <end position="547"/>
    </location>
</feature>
<dbReference type="AlphaFoldDB" id="W5NDM6"/>
<feature type="compositionally biased region" description="Basic and acidic residues" evidence="5">
    <location>
        <begin position="265"/>
        <end position="278"/>
    </location>
</feature>
<organism evidence="7 8">
    <name type="scientific">Lepisosteus oculatus</name>
    <name type="common">Spotted gar</name>
    <dbReference type="NCBI Taxonomy" id="7918"/>
    <lineage>
        <taxon>Eukaryota</taxon>
        <taxon>Metazoa</taxon>
        <taxon>Chordata</taxon>
        <taxon>Craniata</taxon>
        <taxon>Vertebrata</taxon>
        <taxon>Euteleostomi</taxon>
        <taxon>Actinopterygii</taxon>
        <taxon>Neopterygii</taxon>
        <taxon>Holostei</taxon>
        <taxon>Semionotiformes</taxon>
        <taxon>Lepisosteidae</taxon>
        <taxon>Lepisosteus</taxon>
    </lineage>
</organism>
<dbReference type="InterPro" id="IPR007854">
    <property type="entry name" value="Fip1_dom"/>
</dbReference>
<feature type="compositionally biased region" description="Basic and acidic residues" evidence="5">
    <location>
        <begin position="476"/>
        <end position="511"/>
    </location>
</feature>
<feature type="region of interest" description="Disordered" evidence="5">
    <location>
        <begin position="412"/>
        <end position="581"/>
    </location>
</feature>
<name>W5NDM6_LEPOC</name>
<feature type="compositionally biased region" description="Polar residues" evidence="5">
    <location>
        <begin position="1"/>
        <end position="11"/>
    </location>
</feature>
<proteinExistence type="inferred from homology"/>
<evidence type="ECO:0000256" key="1">
    <source>
        <dbReference type="ARBA" id="ARBA00004123"/>
    </source>
</evidence>
<evidence type="ECO:0000256" key="2">
    <source>
        <dbReference type="ARBA" id="ARBA00007459"/>
    </source>
</evidence>
<dbReference type="InParanoid" id="W5NDM6"/>
<evidence type="ECO:0000256" key="3">
    <source>
        <dbReference type="ARBA" id="ARBA00022664"/>
    </source>
</evidence>
<feature type="compositionally biased region" description="Basic and acidic residues" evidence="5">
    <location>
        <begin position="26"/>
        <end position="38"/>
    </location>
</feature>
<dbReference type="GeneTree" id="ENSGT00940000162578"/>
<dbReference type="EMBL" id="AHAT01017028">
    <property type="status" value="NOT_ANNOTATED_CDS"/>
    <property type="molecule type" value="Genomic_DNA"/>
</dbReference>
<reference evidence="7" key="2">
    <citation type="submission" date="2025-08" db="UniProtKB">
        <authorList>
            <consortium name="Ensembl"/>
        </authorList>
    </citation>
    <scope>IDENTIFICATION</scope>
</reference>
<feature type="compositionally biased region" description="Pro residues" evidence="5">
    <location>
        <begin position="229"/>
        <end position="247"/>
    </location>
</feature>
<evidence type="ECO:0000256" key="5">
    <source>
        <dbReference type="SAM" id="MobiDB-lite"/>
    </source>
</evidence>
<dbReference type="PANTHER" id="PTHR13484:SF8">
    <property type="entry name" value="PRE-MRNA 3'-END-PROCESSING FACTOR FIP1"/>
    <property type="match status" value="1"/>
</dbReference>
<evidence type="ECO:0000313" key="7">
    <source>
        <dbReference type="Ensembl" id="ENSLOCP00000018735.1"/>
    </source>
</evidence>
<feature type="compositionally biased region" description="Acidic residues" evidence="5">
    <location>
        <begin position="70"/>
        <end position="86"/>
    </location>
</feature>
<dbReference type="OMA" id="QHSRAGF"/>
<feature type="region of interest" description="Disordered" evidence="5">
    <location>
        <begin position="1"/>
        <end position="103"/>
    </location>
</feature>
<dbReference type="InterPro" id="IPR051187">
    <property type="entry name" value="Pre-mRNA_3'-end_processing_reg"/>
</dbReference>
<feature type="compositionally biased region" description="Basic residues" evidence="5">
    <location>
        <begin position="548"/>
        <end position="558"/>
    </location>
</feature>
<dbReference type="HOGENOM" id="CLU_035577_1_0_1"/>
<feature type="compositionally biased region" description="Acidic residues" evidence="5">
    <location>
        <begin position="564"/>
        <end position="575"/>
    </location>
</feature>
<feature type="domain" description="Pre-mRNA polyadenylation factor Fip1" evidence="6">
    <location>
        <begin position="145"/>
        <end position="185"/>
    </location>
</feature>